<dbReference type="GO" id="GO:0003677">
    <property type="term" value="F:DNA binding"/>
    <property type="evidence" value="ECO:0007669"/>
    <property type="project" value="InterPro"/>
</dbReference>
<dbReference type="CDD" id="cd24076">
    <property type="entry name" value="ASKHA_ATPase_ROK_BsXylR-like"/>
    <property type="match status" value="1"/>
</dbReference>
<dbReference type="SUPFAM" id="SSF46785">
    <property type="entry name" value="Winged helix' DNA-binding domain"/>
    <property type="match status" value="1"/>
</dbReference>
<organism evidence="4 5">
    <name type="scientific">Prauserella rugosa</name>
    <dbReference type="NCBI Taxonomy" id="43354"/>
    <lineage>
        <taxon>Bacteria</taxon>
        <taxon>Bacillati</taxon>
        <taxon>Actinomycetota</taxon>
        <taxon>Actinomycetes</taxon>
        <taxon>Pseudonocardiales</taxon>
        <taxon>Pseudonocardiaceae</taxon>
        <taxon>Prauserella</taxon>
    </lineage>
</organism>
<feature type="region of interest" description="Disordered" evidence="2">
    <location>
        <begin position="1"/>
        <end position="20"/>
    </location>
</feature>
<reference evidence="4 5" key="1">
    <citation type="submission" date="2019-07" db="EMBL/GenBank/DDBJ databases">
        <title>R&amp;d 2014.</title>
        <authorList>
            <person name="Klenk H.-P."/>
        </authorList>
    </citation>
    <scope>NUCLEOTIDE SEQUENCE [LARGE SCALE GENOMIC DNA]</scope>
    <source>
        <strain evidence="4 5">DSM 43194</strain>
    </source>
</reference>
<dbReference type="Gene3D" id="3.30.420.40">
    <property type="match status" value="2"/>
</dbReference>
<dbReference type="InterPro" id="IPR043129">
    <property type="entry name" value="ATPase_NBD"/>
</dbReference>
<dbReference type="InterPro" id="IPR005471">
    <property type="entry name" value="Tscrpt_reg_IclR_N"/>
</dbReference>
<evidence type="ECO:0000256" key="1">
    <source>
        <dbReference type="ARBA" id="ARBA00006479"/>
    </source>
</evidence>
<dbReference type="EMBL" id="VLJV01000001">
    <property type="protein sequence ID" value="TWH20867.1"/>
    <property type="molecule type" value="Genomic_DNA"/>
</dbReference>
<comment type="caution">
    <text evidence="4">The sequence shown here is derived from an EMBL/GenBank/DDBJ whole genome shotgun (WGS) entry which is preliminary data.</text>
</comment>
<accession>A0A660CG79</accession>
<dbReference type="InterPro" id="IPR000600">
    <property type="entry name" value="ROK"/>
</dbReference>
<keyword evidence="4" id="KW-0418">Kinase</keyword>
<evidence type="ECO:0000313" key="4">
    <source>
        <dbReference type="EMBL" id="TWH20867.1"/>
    </source>
</evidence>
<dbReference type="Gene3D" id="1.10.10.10">
    <property type="entry name" value="Winged helix-like DNA-binding domain superfamily/Winged helix DNA-binding domain"/>
    <property type="match status" value="1"/>
</dbReference>
<name>A0A660CG79_9PSEU</name>
<dbReference type="OrthoDB" id="3189808at2"/>
<protein>
    <submittedName>
        <fullName evidence="4">Putative NBD/HSP70 family sugar kinase</fullName>
    </submittedName>
</protein>
<dbReference type="PANTHER" id="PTHR18964:SF149">
    <property type="entry name" value="BIFUNCTIONAL UDP-N-ACETYLGLUCOSAMINE 2-EPIMERASE_N-ACETYLMANNOSAMINE KINASE"/>
    <property type="match status" value="1"/>
</dbReference>
<gene>
    <name evidence="4" type="ORF">JD82_02718</name>
</gene>
<sequence length="427" mass="43787">MGEANGAPKERGPSAVGGDQAAVRRGNLARVLGEIRQPGTHSRAAVAARTGLTKATVSSLVTELIERRLVRESGRQQAGNVGRPGRLLELDGGSVAALGLEVNANYLAVRGVDLAERVLVERRVAFDGAATDASEPVGELARLAEDAIAQVRGAGALLAGVGVAVPGLVDVPTGTVRYAPNLLWQDVPIAEWLRRRLDLGADVTVAVDNEANLAAVAEFGSEANTASNLVYLTGETGVGAGLISDGRLLRGSDGFSGEIGHIPVDPSGARCGCGQVGCLETRIGLVAAVRTAAPDLAGTALDPEELAQALLERAEAGEPRALAGLDEIGRWLGVGISIAVNLLNPEKVVLGGYFATVSPYVVPTAMRELRSRAVAGQAAICPITASAFGFTAAARGGTGVIAEEVFRDPWRAPLGAEVSPARSEDTA</sequence>
<proteinExistence type="inferred from homology"/>
<dbReference type="PANTHER" id="PTHR18964">
    <property type="entry name" value="ROK (REPRESSOR, ORF, KINASE) FAMILY"/>
    <property type="match status" value="1"/>
</dbReference>
<dbReference type="Pfam" id="PF09339">
    <property type="entry name" value="HTH_IclR"/>
    <property type="match status" value="1"/>
</dbReference>
<evidence type="ECO:0000313" key="5">
    <source>
        <dbReference type="Proteomes" id="UP000317303"/>
    </source>
</evidence>
<evidence type="ECO:0000256" key="2">
    <source>
        <dbReference type="SAM" id="MobiDB-lite"/>
    </source>
</evidence>
<dbReference type="Proteomes" id="UP000317303">
    <property type="component" value="Unassembled WGS sequence"/>
</dbReference>
<dbReference type="SUPFAM" id="SSF53067">
    <property type="entry name" value="Actin-like ATPase domain"/>
    <property type="match status" value="2"/>
</dbReference>
<keyword evidence="5" id="KW-1185">Reference proteome</keyword>
<keyword evidence="4" id="KW-0808">Transferase</keyword>
<comment type="similarity">
    <text evidence="1">Belongs to the ROK (NagC/XylR) family.</text>
</comment>
<evidence type="ECO:0000259" key="3">
    <source>
        <dbReference type="Pfam" id="PF09339"/>
    </source>
</evidence>
<dbReference type="RefSeq" id="WP_051757600.1">
    <property type="nucleotide sequence ID" value="NZ_JOIJ01000005.1"/>
</dbReference>
<dbReference type="InterPro" id="IPR036388">
    <property type="entry name" value="WH-like_DNA-bd_sf"/>
</dbReference>
<dbReference type="InterPro" id="IPR036390">
    <property type="entry name" value="WH_DNA-bd_sf"/>
</dbReference>
<dbReference type="Pfam" id="PF00480">
    <property type="entry name" value="ROK"/>
    <property type="match status" value="1"/>
</dbReference>
<dbReference type="AlphaFoldDB" id="A0A660CG79"/>
<dbReference type="GO" id="GO:0006355">
    <property type="term" value="P:regulation of DNA-templated transcription"/>
    <property type="evidence" value="ECO:0007669"/>
    <property type="project" value="InterPro"/>
</dbReference>
<feature type="domain" description="HTH iclR-type" evidence="3">
    <location>
        <begin position="37"/>
        <end position="72"/>
    </location>
</feature>
<dbReference type="GO" id="GO:0016301">
    <property type="term" value="F:kinase activity"/>
    <property type="evidence" value="ECO:0007669"/>
    <property type="project" value="UniProtKB-KW"/>
</dbReference>